<feature type="domain" description="Calcineurin-like phosphoesterase" evidence="1">
    <location>
        <begin position="11"/>
        <end position="202"/>
    </location>
</feature>
<dbReference type="SUPFAM" id="SSF56300">
    <property type="entry name" value="Metallo-dependent phosphatases"/>
    <property type="match status" value="1"/>
</dbReference>
<dbReference type="RefSeq" id="WP_136945729.1">
    <property type="nucleotide sequence ID" value="NZ_SWFM01000001.1"/>
</dbReference>
<evidence type="ECO:0000259" key="1">
    <source>
        <dbReference type="Pfam" id="PF00149"/>
    </source>
</evidence>
<sequence>MKIKEDIPLFDIIGDIHGCFDEMVSLTERLDYDWTSGIPVHPLGRKLVFLGDLTDRGPDSISVLKVVFELVKTEQAYYCPGNHCNKLYRYMLGRNVQQKHGLETTVAELTRLTHTERDAIYKSFISLYESAPLYLSLDDGNLIVAHAGIPEHYIGDTGKKVKTFVLYGDITGESHPNGMPVRKDWAFNYNGASMIVYGHTPVLEPRWVNHTVNIDTGCVFGGKLTGIRYPELKTISISSSMPFVKEKFTSFE</sequence>
<dbReference type="NCBIfam" id="NF010148">
    <property type="entry name" value="PRK13625.1"/>
    <property type="match status" value="1"/>
</dbReference>
<dbReference type="InterPro" id="IPR041780">
    <property type="entry name" value="MPP_PrpE-like"/>
</dbReference>
<dbReference type="InterPro" id="IPR029052">
    <property type="entry name" value="Metallo-depent_PP-like"/>
</dbReference>
<evidence type="ECO:0000313" key="3">
    <source>
        <dbReference type="Proteomes" id="UP000310541"/>
    </source>
</evidence>
<protein>
    <submittedName>
        <fullName evidence="2">Bis(5'-nucleosyl)-tetraphosphatase PrpE</fullName>
    </submittedName>
</protein>
<gene>
    <name evidence="2" type="primary">prpE</name>
    <name evidence="2" type="ORF">FBF83_03485</name>
</gene>
<evidence type="ECO:0000313" key="2">
    <source>
        <dbReference type="EMBL" id="TKD71876.1"/>
    </source>
</evidence>
<name>A0A4U1MMH1_9BACL</name>
<dbReference type="Proteomes" id="UP000310541">
    <property type="component" value="Unassembled WGS sequence"/>
</dbReference>
<dbReference type="Pfam" id="PF00149">
    <property type="entry name" value="Metallophos"/>
    <property type="match status" value="1"/>
</dbReference>
<dbReference type="GO" id="GO:0016791">
    <property type="term" value="F:phosphatase activity"/>
    <property type="evidence" value="ECO:0007669"/>
    <property type="project" value="TreeGrafter"/>
</dbReference>
<accession>A0A4U1MMH1</accession>
<dbReference type="InterPro" id="IPR004843">
    <property type="entry name" value="Calcineurin-like_PHP"/>
</dbReference>
<dbReference type="GO" id="GO:0005737">
    <property type="term" value="C:cytoplasm"/>
    <property type="evidence" value="ECO:0007669"/>
    <property type="project" value="TreeGrafter"/>
</dbReference>
<organism evidence="2 3">
    <name type="scientific">Guptibacillus hwajinpoensis</name>
    <dbReference type="NCBI Taxonomy" id="208199"/>
    <lineage>
        <taxon>Bacteria</taxon>
        <taxon>Bacillati</taxon>
        <taxon>Bacillota</taxon>
        <taxon>Bacilli</taxon>
        <taxon>Bacillales</taxon>
        <taxon>Guptibacillaceae</taxon>
        <taxon>Guptibacillus</taxon>
    </lineage>
</organism>
<dbReference type="OrthoDB" id="9807890at2"/>
<dbReference type="PANTHER" id="PTHR42850">
    <property type="entry name" value="METALLOPHOSPHOESTERASE"/>
    <property type="match status" value="1"/>
</dbReference>
<dbReference type="InterPro" id="IPR050126">
    <property type="entry name" value="Ap4A_hydrolase"/>
</dbReference>
<proteinExistence type="predicted"/>
<comment type="caution">
    <text evidence="2">The sequence shown here is derived from an EMBL/GenBank/DDBJ whole genome shotgun (WGS) entry which is preliminary data.</text>
</comment>
<dbReference type="CDD" id="cd07423">
    <property type="entry name" value="MPP_Prp_like"/>
    <property type="match status" value="1"/>
</dbReference>
<dbReference type="PANTHER" id="PTHR42850:SF7">
    <property type="entry name" value="BIS(5'-NUCLEOSYL)-TETRAPHOSPHATASE PRPE [ASYMMETRICAL]"/>
    <property type="match status" value="1"/>
</dbReference>
<dbReference type="EMBL" id="SWFM01000001">
    <property type="protein sequence ID" value="TKD71876.1"/>
    <property type="molecule type" value="Genomic_DNA"/>
</dbReference>
<dbReference type="Gene3D" id="3.60.21.10">
    <property type="match status" value="1"/>
</dbReference>
<dbReference type="AlphaFoldDB" id="A0A4U1MMH1"/>
<reference evidence="2 3" key="1">
    <citation type="submission" date="2019-04" db="EMBL/GenBank/DDBJ databases">
        <title>Genome sequence of Bacillus hwajinpoensis strain Y2.</title>
        <authorList>
            <person name="Fair J.L."/>
            <person name="Maclea K.S."/>
        </authorList>
    </citation>
    <scope>NUCLEOTIDE SEQUENCE [LARGE SCALE GENOMIC DNA]</scope>
    <source>
        <strain evidence="2 3">Y2</strain>
    </source>
</reference>